<dbReference type="SUPFAM" id="SSF52540">
    <property type="entry name" value="P-loop containing nucleoside triphosphate hydrolases"/>
    <property type="match status" value="1"/>
</dbReference>
<dbReference type="Proteomes" id="UP000182284">
    <property type="component" value="Unassembled WGS sequence"/>
</dbReference>
<dbReference type="Gene3D" id="3.40.50.300">
    <property type="entry name" value="P-loop containing nucleotide triphosphate hydrolases"/>
    <property type="match status" value="1"/>
</dbReference>
<dbReference type="EMBL" id="FNBL01000003">
    <property type="protein sequence ID" value="SDF24487.1"/>
    <property type="molecule type" value="Genomic_DNA"/>
</dbReference>
<dbReference type="SUPFAM" id="SSF48452">
    <property type="entry name" value="TPR-like"/>
    <property type="match status" value="1"/>
</dbReference>
<organism evidence="2 3">
    <name type="scientific">Celeribacter baekdonensis</name>
    <dbReference type="NCBI Taxonomy" id="875171"/>
    <lineage>
        <taxon>Bacteria</taxon>
        <taxon>Pseudomonadati</taxon>
        <taxon>Pseudomonadota</taxon>
        <taxon>Alphaproteobacteria</taxon>
        <taxon>Rhodobacterales</taxon>
        <taxon>Roseobacteraceae</taxon>
        <taxon>Celeribacter</taxon>
    </lineage>
</organism>
<evidence type="ECO:0000313" key="2">
    <source>
        <dbReference type="EMBL" id="SDF24487.1"/>
    </source>
</evidence>
<sequence>MWSAWACLGEALLIVHSYKLAEFALVRAIELNPYNKSASLNLLTCLVETQNVVASATYAQKILDIWGDSVEIRRTLQKLHSGTGDKSAEKKDLEFLLSKMPNDVPSLVRLAEIEKLDKQSDIYKVSVELLNAEKSVKTSVSLCWLIAKLSERSGDYAESAAYLKKGAALQFDPEKDNLSHYRKRFEDSLELASFRGVVDSEIPFTPIFVVGLPRSGTSLMEQLLSEAKDVTGAGELPYFTRNQHASDDKGVLSERLSMIRANYSRDVHMLAKDRFVVDKMPHNFLSIGAIKRAFPEGKIIYMKRDLRAIAWSQFKSKFSSDGLAYTYNEGSIVEHFEFYMSVMDRWAELHPQDFLEVDYDKMVQDPASYLPQVFQYCGLEFNENYLDFHKKGKVTFTASVDQVRKGIYGGSSNSWKNYEPYFSEFFEKLTKLEMDRKH</sequence>
<evidence type="ECO:0000313" key="3">
    <source>
        <dbReference type="Proteomes" id="UP000182284"/>
    </source>
</evidence>
<gene>
    <name evidence="2" type="ORF">SAMN04488117_10388</name>
</gene>
<dbReference type="AlphaFoldDB" id="A0A1G7JHR8"/>
<dbReference type="InterPro" id="IPR027417">
    <property type="entry name" value="P-loop_NTPase"/>
</dbReference>
<dbReference type="InterPro" id="IPR026634">
    <property type="entry name" value="TPST-like"/>
</dbReference>
<evidence type="ECO:0000256" key="1">
    <source>
        <dbReference type="ARBA" id="ARBA00022679"/>
    </source>
</evidence>
<dbReference type="GO" id="GO:0008476">
    <property type="term" value="F:protein-tyrosine sulfotransferase activity"/>
    <property type="evidence" value="ECO:0007669"/>
    <property type="project" value="InterPro"/>
</dbReference>
<dbReference type="PANTHER" id="PTHR12788:SF10">
    <property type="entry name" value="PROTEIN-TYROSINE SULFOTRANSFERASE"/>
    <property type="match status" value="1"/>
</dbReference>
<name>A0A1G7JHR8_9RHOB</name>
<reference evidence="2 3" key="1">
    <citation type="submission" date="2016-10" db="EMBL/GenBank/DDBJ databases">
        <authorList>
            <person name="de Groot N.N."/>
        </authorList>
    </citation>
    <scope>NUCLEOTIDE SEQUENCE [LARGE SCALE GENOMIC DNA]</scope>
    <source>
        <strain evidence="2 3">DSM 27375</strain>
    </source>
</reference>
<dbReference type="Pfam" id="PF13469">
    <property type="entry name" value="Sulfotransfer_3"/>
    <property type="match status" value="1"/>
</dbReference>
<dbReference type="PANTHER" id="PTHR12788">
    <property type="entry name" value="PROTEIN-TYROSINE SULFOTRANSFERASE 2"/>
    <property type="match status" value="1"/>
</dbReference>
<accession>A0A1G7JHR8</accession>
<keyword evidence="1 2" id="KW-0808">Transferase</keyword>
<dbReference type="InterPro" id="IPR011990">
    <property type="entry name" value="TPR-like_helical_dom_sf"/>
</dbReference>
<dbReference type="Gene3D" id="1.25.40.10">
    <property type="entry name" value="Tetratricopeptide repeat domain"/>
    <property type="match status" value="1"/>
</dbReference>
<proteinExistence type="predicted"/>
<protein>
    <submittedName>
        <fullName evidence="2">Sulfotransferase domain-containing protein</fullName>
    </submittedName>
</protein>